<dbReference type="SUPFAM" id="SSF55811">
    <property type="entry name" value="Nudix"/>
    <property type="match status" value="1"/>
</dbReference>
<evidence type="ECO:0008006" key="3">
    <source>
        <dbReference type="Google" id="ProtNLM"/>
    </source>
</evidence>
<dbReference type="Gene3D" id="3.90.79.10">
    <property type="entry name" value="Nucleoside Triphosphate Pyrophosphohydrolase"/>
    <property type="match status" value="1"/>
</dbReference>
<dbReference type="EMBL" id="VDLY02000017">
    <property type="protein sequence ID" value="KAB8161807.1"/>
    <property type="molecule type" value="Genomic_DNA"/>
</dbReference>
<evidence type="ECO:0000313" key="1">
    <source>
        <dbReference type="EMBL" id="KAB8161807.1"/>
    </source>
</evidence>
<gene>
    <name evidence="1" type="ORF">FH607_024125</name>
</gene>
<dbReference type="CDD" id="cd02883">
    <property type="entry name" value="NUDIX_Hydrolase"/>
    <property type="match status" value="1"/>
</dbReference>
<keyword evidence="2" id="KW-1185">Reference proteome</keyword>
<protein>
    <recommendedName>
        <fullName evidence="3">NUDIX domain-containing protein</fullName>
    </recommendedName>
</protein>
<dbReference type="AlphaFoldDB" id="A0A5N5ZZ90"/>
<comment type="caution">
    <text evidence="1">The sequence shown here is derived from an EMBL/GenBank/DDBJ whole genome shotgun (WGS) entry which is preliminary data.</text>
</comment>
<dbReference type="RefSeq" id="WP_139672452.1">
    <property type="nucleotide sequence ID" value="NZ_VDLY02000017.1"/>
</dbReference>
<reference evidence="1" key="1">
    <citation type="submission" date="2019-10" db="EMBL/GenBank/DDBJ databases">
        <title>Nonomuraea sp. nov., isolated from Phyllanthus amarus.</title>
        <authorList>
            <person name="Klykleung N."/>
            <person name="Tanasupawat S."/>
        </authorList>
    </citation>
    <scope>NUCLEOTIDE SEQUENCE [LARGE SCALE GENOMIC DNA]</scope>
    <source>
        <strain evidence="1">3MP-10</strain>
    </source>
</reference>
<organism evidence="1 2">
    <name type="scientific">Streptomyces mimosae</name>
    <dbReference type="NCBI Taxonomy" id="2586635"/>
    <lineage>
        <taxon>Bacteria</taxon>
        <taxon>Bacillati</taxon>
        <taxon>Actinomycetota</taxon>
        <taxon>Actinomycetes</taxon>
        <taxon>Kitasatosporales</taxon>
        <taxon>Streptomycetaceae</taxon>
        <taxon>Streptomyces</taxon>
    </lineage>
</organism>
<sequence length="174" mass="18569">MPQTATDSPSAPSPELPRITRPLTVRVTLLATTRDNHVLMVRDPHIEGGWQLPSGTVPPGDCPVRTARHLSVSQTGYYQEATHALAITLEHGPSGLPIALDYILDGGRTDTPPCDAASLTAGAGWRPMRELLESLPLVQNALLALAHGERVPVLVNGDRPAADWPEPDAEDQSA</sequence>
<dbReference type="OrthoDB" id="4035289at2"/>
<accession>A0A5N5ZZ90</accession>
<dbReference type="InterPro" id="IPR015797">
    <property type="entry name" value="NUDIX_hydrolase-like_dom_sf"/>
</dbReference>
<proteinExistence type="predicted"/>
<name>A0A5N5ZZ90_9ACTN</name>
<dbReference type="Proteomes" id="UP000314251">
    <property type="component" value="Unassembled WGS sequence"/>
</dbReference>
<evidence type="ECO:0000313" key="2">
    <source>
        <dbReference type="Proteomes" id="UP000314251"/>
    </source>
</evidence>